<organism evidence="8 9">
    <name type="scientific">Sporolactobacillus laevolacticus DSM 442</name>
    <dbReference type="NCBI Taxonomy" id="1395513"/>
    <lineage>
        <taxon>Bacteria</taxon>
        <taxon>Bacillati</taxon>
        <taxon>Bacillota</taxon>
        <taxon>Bacilli</taxon>
        <taxon>Bacillales</taxon>
        <taxon>Sporolactobacillaceae</taxon>
        <taxon>Sporolactobacillus</taxon>
    </lineage>
</organism>
<sequence length="276" mass="30290">MSTENAQTKQDKMKSALVEQSRPARPNGLITSLTFAWRALLKIKYVPEQLLDVTFFPVMFTLMFTYLFGGALAGSTNEYLQFLLPGILVQTVVFTTVYTGVALNTDISQGTFDRFRSLPIWSPSPLVGALIADAFRYTIASIIVIILGLVLGFRPSGGIIGIVLGIVLILIFAFSLSWIFTVIGLLLQTPKSVMGISMTLLFPFTFASNIFVDPATMPSWLRAFVNANPVSILTTAVRGLMRGRASVGEMGLVLLSSAILIIIFAPITMYLYRNKR</sequence>
<dbReference type="InterPro" id="IPR013525">
    <property type="entry name" value="ABC2_TM"/>
</dbReference>
<comment type="caution">
    <text evidence="8">The sequence shown here is derived from an EMBL/GenBank/DDBJ whole genome shotgun (WGS) entry which is preliminary data.</text>
</comment>
<evidence type="ECO:0000256" key="4">
    <source>
        <dbReference type="ARBA" id="ARBA00023136"/>
    </source>
</evidence>
<dbReference type="RefSeq" id="WP_023510837.1">
    <property type="nucleotide sequence ID" value="NZ_AWTC01000013.1"/>
</dbReference>
<dbReference type="eggNOG" id="COG0842">
    <property type="taxonomic scope" value="Bacteria"/>
</dbReference>
<dbReference type="OrthoDB" id="670210at2"/>
<dbReference type="Proteomes" id="UP000018296">
    <property type="component" value="Unassembled WGS sequence"/>
</dbReference>
<evidence type="ECO:0000259" key="7">
    <source>
        <dbReference type="PROSITE" id="PS51012"/>
    </source>
</evidence>
<dbReference type="InterPro" id="IPR000412">
    <property type="entry name" value="ABC_2_transport"/>
</dbReference>
<feature type="transmembrane region" description="Helical" evidence="5">
    <location>
        <begin position="126"/>
        <end position="153"/>
    </location>
</feature>
<dbReference type="InterPro" id="IPR047817">
    <property type="entry name" value="ABC2_TM_bact-type"/>
</dbReference>
<keyword evidence="5" id="KW-0813">Transport</keyword>
<feature type="region of interest" description="Disordered" evidence="6">
    <location>
        <begin position="1"/>
        <end position="20"/>
    </location>
</feature>
<dbReference type="PATRIC" id="fig|1395513.3.peg.2636"/>
<evidence type="ECO:0000256" key="2">
    <source>
        <dbReference type="ARBA" id="ARBA00022692"/>
    </source>
</evidence>
<gene>
    <name evidence="8" type="ORF">P343_12990</name>
</gene>
<evidence type="ECO:0000256" key="3">
    <source>
        <dbReference type="ARBA" id="ARBA00022989"/>
    </source>
</evidence>
<name>V6IVF5_9BACL</name>
<comment type="subcellular location">
    <subcellularLocation>
        <location evidence="5">Cell membrane</location>
        <topology evidence="5">Multi-pass membrane protein</topology>
    </subcellularLocation>
    <subcellularLocation>
        <location evidence="1">Membrane</location>
        <topology evidence="1">Multi-pass membrane protein</topology>
    </subcellularLocation>
</comment>
<dbReference type="PANTHER" id="PTHR43229">
    <property type="entry name" value="NODULATION PROTEIN J"/>
    <property type="match status" value="1"/>
</dbReference>
<dbReference type="STRING" id="1395513.P343_12990"/>
<evidence type="ECO:0000313" key="8">
    <source>
        <dbReference type="EMBL" id="EST11142.1"/>
    </source>
</evidence>
<feature type="transmembrane region" description="Helical" evidence="5">
    <location>
        <begin position="193"/>
        <end position="212"/>
    </location>
</feature>
<evidence type="ECO:0000256" key="6">
    <source>
        <dbReference type="SAM" id="MobiDB-lite"/>
    </source>
</evidence>
<keyword evidence="4 5" id="KW-0472">Membrane</keyword>
<dbReference type="InterPro" id="IPR051784">
    <property type="entry name" value="Nod_factor_ABC_transporter"/>
</dbReference>
<dbReference type="GO" id="GO:0043190">
    <property type="term" value="C:ATP-binding cassette (ABC) transporter complex"/>
    <property type="evidence" value="ECO:0007669"/>
    <property type="project" value="InterPro"/>
</dbReference>
<evidence type="ECO:0000256" key="5">
    <source>
        <dbReference type="RuleBase" id="RU361157"/>
    </source>
</evidence>
<feature type="domain" description="ABC transmembrane type-2" evidence="7">
    <location>
        <begin position="48"/>
        <end position="275"/>
    </location>
</feature>
<evidence type="ECO:0000313" key="9">
    <source>
        <dbReference type="Proteomes" id="UP000018296"/>
    </source>
</evidence>
<dbReference type="EMBL" id="AWTC01000013">
    <property type="protein sequence ID" value="EST11142.1"/>
    <property type="molecule type" value="Genomic_DNA"/>
</dbReference>
<feature type="transmembrane region" description="Helical" evidence="5">
    <location>
        <begin position="79"/>
        <end position="105"/>
    </location>
</feature>
<dbReference type="PROSITE" id="PS51012">
    <property type="entry name" value="ABC_TM2"/>
    <property type="match status" value="1"/>
</dbReference>
<reference evidence="8 9" key="1">
    <citation type="journal article" date="2013" name="Genome Announc.">
        <title>Genome Sequence of Sporolactobacillus laevolacticus DSM442, an Efficient Polymer-Grade D-Lactate Producer from Agricultural Waste Cottonseed as a Nitrogen Source.</title>
        <authorList>
            <person name="Wang H."/>
            <person name="Wang L."/>
            <person name="Ju J."/>
            <person name="Yu B."/>
            <person name="Ma Y."/>
        </authorList>
    </citation>
    <scope>NUCLEOTIDE SEQUENCE [LARGE SCALE GENOMIC DNA]</scope>
    <source>
        <strain evidence="8 9">DSM 442</strain>
    </source>
</reference>
<keyword evidence="3 5" id="KW-1133">Transmembrane helix</keyword>
<dbReference type="PANTHER" id="PTHR43229:SF2">
    <property type="entry name" value="NODULATION PROTEIN J"/>
    <property type="match status" value="1"/>
</dbReference>
<keyword evidence="5" id="KW-1003">Cell membrane</keyword>
<dbReference type="AlphaFoldDB" id="V6IVF5"/>
<dbReference type="PIRSF" id="PIRSF006648">
    <property type="entry name" value="DrrB"/>
    <property type="match status" value="1"/>
</dbReference>
<comment type="similarity">
    <text evidence="5">Belongs to the ABC-2 integral membrane protein family.</text>
</comment>
<proteinExistence type="inferred from homology"/>
<dbReference type="GO" id="GO:0140359">
    <property type="term" value="F:ABC-type transporter activity"/>
    <property type="evidence" value="ECO:0007669"/>
    <property type="project" value="InterPro"/>
</dbReference>
<protein>
    <recommendedName>
        <fullName evidence="5">Transport permease protein</fullName>
    </recommendedName>
</protein>
<evidence type="ECO:0000256" key="1">
    <source>
        <dbReference type="ARBA" id="ARBA00004141"/>
    </source>
</evidence>
<feature type="transmembrane region" description="Helical" evidence="5">
    <location>
        <begin position="159"/>
        <end position="186"/>
    </location>
</feature>
<feature type="transmembrane region" description="Helical" evidence="5">
    <location>
        <begin position="250"/>
        <end position="272"/>
    </location>
</feature>
<feature type="transmembrane region" description="Helical" evidence="5">
    <location>
        <begin position="50"/>
        <end position="73"/>
    </location>
</feature>
<dbReference type="Pfam" id="PF01061">
    <property type="entry name" value="ABC2_membrane"/>
    <property type="match status" value="1"/>
</dbReference>
<accession>V6IVF5</accession>
<keyword evidence="2 5" id="KW-0812">Transmembrane</keyword>
<keyword evidence="9" id="KW-1185">Reference proteome</keyword>